<dbReference type="AlphaFoldDB" id="A0A4U9VQK1"/>
<evidence type="ECO:0000313" key="2">
    <source>
        <dbReference type="EMBL" id="VTR48683.1"/>
    </source>
</evidence>
<keyword evidence="1" id="KW-0812">Transmembrane</keyword>
<dbReference type="EMBL" id="LR590484">
    <property type="protein sequence ID" value="VTR48683.1"/>
    <property type="molecule type" value="Genomic_DNA"/>
</dbReference>
<keyword evidence="1" id="KW-0472">Membrane</keyword>
<accession>A0A4U9VQK1</accession>
<proteinExistence type="predicted"/>
<name>A0A4U9VQK1_9SPHI</name>
<evidence type="ECO:0000313" key="3">
    <source>
        <dbReference type="Proteomes" id="UP000308196"/>
    </source>
</evidence>
<dbReference type="STRING" id="1123265.GCA_000686625_04653"/>
<feature type="transmembrane region" description="Helical" evidence="1">
    <location>
        <begin position="46"/>
        <end position="69"/>
    </location>
</feature>
<feature type="transmembrane region" description="Helical" evidence="1">
    <location>
        <begin position="6"/>
        <end position="25"/>
    </location>
</feature>
<dbReference type="Proteomes" id="UP000308196">
    <property type="component" value="Chromosome"/>
</dbReference>
<sequence>MNFQQIVWIAVAISVLISIFGVRYLKHRENMFLIRRNQYLKQEPNLSGYFSGGLILLGTCIGVTVGLILRQYINAEIIPSALLYILCVAFFCGIALLITYYYFKSLK</sequence>
<gene>
    <name evidence="2" type="ORF">NCTC11429_03741</name>
</gene>
<dbReference type="KEGG" id="stha:NCTC11429_03741"/>
<reference evidence="2 3" key="1">
    <citation type="submission" date="2019-05" db="EMBL/GenBank/DDBJ databases">
        <authorList>
            <consortium name="Pathogen Informatics"/>
        </authorList>
    </citation>
    <scope>NUCLEOTIDE SEQUENCE [LARGE SCALE GENOMIC DNA]</scope>
    <source>
        <strain evidence="2 3">NCTC11429</strain>
    </source>
</reference>
<feature type="transmembrane region" description="Helical" evidence="1">
    <location>
        <begin position="81"/>
        <end position="103"/>
    </location>
</feature>
<protein>
    <submittedName>
        <fullName evidence="2">Uncharacterized protein</fullName>
    </submittedName>
</protein>
<evidence type="ECO:0000256" key="1">
    <source>
        <dbReference type="SAM" id="Phobius"/>
    </source>
</evidence>
<keyword evidence="1" id="KW-1133">Transmembrane helix</keyword>
<organism evidence="2 3">
    <name type="scientific">Sphingobacterium thalpophilum</name>
    <dbReference type="NCBI Taxonomy" id="259"/>
    <lineage>
        <taxon>Bacteria</taxon>
        <taxon>Pseudomonadati</taxon>
        <taxon>Bacteroidota</taxon>
        <taxon>Sphingobacteriia</taxon>
        <taxon>Sphingobacteriales</taxon>
        <taxon>Sphingobacteriaceae</taxon>
        <taxon>Sphingobacterium</taxon>
    </lineage>
</organism>